<dbReference type="Gene3D" id="3.30.559.10">
    <property type="entry name" value="Chloramphenicol acetyltransferase-like domain"/>
    <property type="match status" value="2"/>
</dbReference>
<protein>
    <submittedName>
        <fullName evidence="2">Uncharacterized protein</fullName>
    </submittedName>
</protein>
<evidence type="ECO:0000313" key="2">
    <source>
        <dbReference type="EMBL" id="GJN91020.1"/>
    </source>
</evidence>
<evidence type="ECO:0000256" key="1">
    <source>
        <dbReference type="SAM" id="MobiDB-lite"/>
    </source>
</evidence>
<feature type="region of interest" description="Disordered" evidence="1">
    <location>
        <begin position="99"/>
        <end position="136"/>
    </location>
</feature>
<comment type="caution">
    <text evidence="2">The sequence shown here is derived from an EMBL/GenBank/DDBJ whole genome shotgun (WGS) entry which is preliminary data.</text>
</comment>
<dbReference type="EMBL" id="BQKY01000008">
    <property type="protein sequence ID" value="GJN91020.1"/>
    <property type="molecule type" value="Genomic_DNA"/>
</dbReference>
<name>A0AAV5GNC4_9BASI</name>
<dbReference type="AlphaFoldDB" id="A0AAV5GNC4"/>
<dbReference type="InterPro" id="IPR023213">
    <property type="entry name" value="CAT-like_dom_sf"/>
</dbReference>
<organism evidence="2 3">
    <name type="scientific">Rhodotorula paludigena</name>
    <dbReference type="NCBI Taxonomy" id="86838"/>
    <lineage>
        <taxon>Eukaryota</taxon>
        <taxon>Fungi</taxon>
        <taxon>Dikarya</taxon>
        <taxon>Basidiomycota</taxon>
        <taxon>Pucciniomycotina</taxon>
        <taxon>Microbotryomycetes</taxon>
        <taxon>Sporidiobolales</taxon>
        <taxon>Sporidiobolaceae</taxon>
        <taxon>Rhodotorula</taxon>
    </lineage>
</organism>
<reference evidence="2 3" key="1">
    <citation type="submission" date="2021-12" db="EMBL/GenBank/DDBJ databases">
        <title>High titer production of polyol ester of fatty acids by Rhodotorula paludigena BS15 towards product separation-free biomass refinery.</title>
        <authorList>
            <person name="Mano J."/>
            <person name="Ono H."/>
            <person name="Tanaka T."/>
            <person name="Naito K."/>
            <person name="Sushida H."/>
            <person name="Ike M."/>
            <person name="Tokuyasu K."/>
            <person name="Kitaoka M."/>
        </authorList>
    </citation>
    <scope>NUCLEOTIDE SEQUENCE [LARGE SCALE GENOMIC DNA]</scope>
    <source>
        <strain evidence="2 3">BS15</strain>
    </source>
</reference>
<dbReference type="Proteomes" id="UP001342314">
    <property type="component" value="Unassembled WGS sequence"/>
</dbReference>
<sequence>MRVKLSDIDKGAADLHLCRAFVYALPEAGGPPGGALIASLRGATERVVRRWRLLQGLPVFDNEEQGWILEVPDTTVEPPNFDFSSARVSRPYHQTVGLDGPLAPLSSTSPSGTKPDFTQGHFRAPSTPGSLKEHAKTRRPLVAVHVTLFSDAAAVGISVPHGVFDGTGLAKLLEFISAEMSGRTWEPPALHGGENVVSDAIKRLKAKDLPVPTHPPLSPGWVPVSLFGVISLLVNMLWEKLWHKNKMHYGFVNRQAVDRLVEKVKADVKEQTSGKEWISSGDAVFAWMIKNLHADETASPASFACSPVFNIRSLLIESSPDLAPSIDAYCGNAVNPYPFSPEPIRLSQLTSMSIASLALIHRRTINGCKTLPWLRARLLLSPEDRRVPPYMPERGFPGPTSSRTVYRWIASNYAGAFAHFHIPATAAAVEGESVGEGNLPLIAFYRWVKAPIDLDGAVAMQTSEMGTFLVASTRRARWASLERAIERLERGEVD</sequence>
<evidence type="ECO:0000313" key="3">
    <source>
        <dbReference type="Proteomes" id="UP001342314"/>
    </source>
</evidence>
<accession>A0AAV5GNC4</accession>
<gene>
    <name evidence="2" type="ORF">Rhopal_004034-T1</name>
</gene>
<proteinExistence type="predicted"/>
<keyword evidence="3" id="KW-1185">Reference proteome</keyword>